<dbReference type="Pfam" id="PF04082">
    <property type="entry name" value="Fungal_trans"/>
    <property type="match status" value="1"/>
</dbReference>
<dbReference type="OMA" id="CFYREAW"/>
<feature type="compositionally biased region" description="Basic and acidic residues" evidence="2">
    <location>
        <begin position="27"/>
        <end position="36"/>
    </location>
</feature>
<dbReference type="InterPro" id="IPR007219">
    <property type="entry name" value="XnlR_reg_dom"/>
</dbReference>
<dbReference type="OrthoDB" id="4161332at2759"/>
<dbReference type="PANTHER" id="PTHR47425">
    <property type="entry name" value="FARB-RELATED"/>
    <property type="match status" value="1"/>
</dbReference>
<dbReference type="GO" id="GO:0006351">
    <property type="term" value="P:DNA-templated transcription"/>
    <property type="evidence" value="ECO:0007669"/>
    <property type="project" value="InterPro"/>
</dbReference>
<comment type="caution">
    <text evidence="4">The sequence shown here is derived from an EMBL/GenBank/DDBJ whole genome shotgun (WGS) entry which is preliminary data.</text>
</comment>
<evidence type="ECO:0000256" key="2">
    <source>
        <dbReference type="SAM" id="MobiDB-lite"/>
    </source>
</evidence>
<gene>
    <name evidence="4" type="ORF">B7463_g9113</name>
</gene>
<reference evidence="4 5" key="1">
    <citation type="submission" date="2018-05" db="EMBL/GenBank/DDBJ databases">
        <title>Draft genome sequence of Scytalidium lignicola DSM 105466, a ubiquitous saprotrophic fungus.</title>
        <authorList>
            <person name="Buettner E."/>
            <person name="Gebauer A.M."/>
            <person name="Hofrichter M."/>
            <person name="Liers C."/>
            <person name="Kellner H."/>
        </authorList>
    </citation>
    <scope>NUCLEOTIDE SEQUENCE [LARGE SCALE GENOMIC DNA]</scope>
    <source>
        <strain evidence="4 5">DSM 105466</strain>
    </source>
</reference>
<dbReference type="PANTHER" id="PTHR47425:SF3">
    <property type="entry name" value="ZN(II)2CYS6 TRANSCRIPTION FACTOR (EUROFUNG)"/>
    <property type="match status" value="1"/>
</dbReference>
<evidence type="ECO:0000256" key="1">
    <source>
        <dbReference type="ARBA" id="ARBA00023242"/>
    </source>
</evidence>
<evidence type="ECO:0000259" key="3">
    <source>
        <dbReference type="SMART" id="SM00906"/>
    </source>
</evidence>
<feature type="domain" description="Xylanolytic transcriptional activator regulatory" evidence="3">
    <location>
        <begin position="297"/>
        <end position="374"/>
    </location>
</feature>
<keyword evidence="5" id="KW-1185">Reference proteome</keyword>
<dbReference type="SMART" id="SM00906">
    <property type="entry name" value="Fungal_trans"/>
    <property type="match status" value="1"/>
</dbReference>
<evidence type="ECO:0000313" key="5">
    <source>
        <dbReference type="Proteomes" id="UP000258309"/>
    </source>
</evidence>
<dbReference type="STRING" id="5539.A0A3E2H1F9"/>
<evidence type="ECO:0000313" key="4">
    <source>
        <dbReference type="EMBL" id="RFU27236.1"/>
    </source>
</evidence>
<protein>
    <recommendedName>
        <fullName evidence="3">Xylanolytic transcriptional activator regulatory domain-containing protein</fullName>
    </recommendedName>
</protein>
<feature type="compositionally biased region" description="Polar residues" evidence="2">
    <location>
        <begin position="92"/>
        <end position="102"/>
    </location>
</feature>
<dbReference type="CDD" id="cd12148">
    <property type="entry name" value="fungal_TF_MHR"/>
    <property type="match status" value="1"/>
</dbReference>
<organism evidence="4 5">
    <name type="scientific">Scytalidium lignicola</name>
    <name type="common">Hyphomycete</name>
    <dbReference type="NCBI Taxonomy" id="5539"/>
    <lineage>
        <taxon>Eukaryota</taxon>
        <taxon>Fungi</taxon>
        <taxon>Dikarya</taxon>
        <taxon>Ascomycota</taxon>
        <taxon>Pezizomycotina</taxon>
        <taxon>Leotiomycetes</taxon>
        <taxon>Leotiomycetes incertae sedis</taxon>
        <taxon>Scytalidium</taxon>
    </lineage>
</organism>
<name>A0A3E2H1F9_SCYLI</name>
<feature type="non-terminal residue" evidence="4">
    <location>
        <position position="1"/>
    </location>
</feature>
<accession>A0A3E2H1F9</accession>
<dbReference type="GO" id="GO:0008270">
    <property type="term" value="F:zinc ion binding"/>
    <property type="evidence" value="ECO:0007669"/>
    <property type="project" value="InterPro"/>
</dbReference>
<feature type="region of interest" description="Disordered" evidence="2">
    <location>
        <begin position="1"/>
        <end position="128"/>
    </location>
</feature>
<proteinExistence type="predicted"/>
<feature type="region of interest" description="Disordered" evidence="2">
    <location>
        <begin position="591"/>
        <end position="640"/>
    </location>
</feature>
<dbReference type="GO" id="GO:0003677">
    <property type="term" value="F:DNA binding"/>
    <property type="evidence" value="ECO:0007669"/>
    <property type="project" value="InterPro"/>
</dbReference>
<dbReference type="InterPro" id="IPR052761">
    <property type="entry name" value="Fungal_Detox/Toxin_TFs"/>
</dbReference>
<sequence length="713" mass="80401">MADASDLVPIRNLEPRTVLQSSQPATKDGHDDDHGKQAGPSEVAVSRSASQDNRVDSQSIHDSPTDRRTPYARRNTRDLTSSFEGVPIERIPSSSKNNSPSTFGDDRGKDPSTPIDAEEVLPDDSSLSYIGDQRGARFFVYNLCHPKAPQDATPYLSPRPSQNTWKPYEVEYLRHQGAFDTLSKDVCDDLIRCYFHHVHFFLPVVDAASFLVEYASNGRQNIGLLLFWSMLLAAANFAEPDVLQRAGFTSRKAMKTAMYERAKCLYDLDHGTDKLILIQSVILMGFWYSDPQEHTSASYWINIAITLAQTLGLHRCTTLNNRSQRLPESQQPLIRRIWWSCVLRDRWLSLAKGRPMRIHQEDCDIPMPEAEDILSSLNTIPVQTREKFIPSDSEMLAKMWINLVEISATLGRILRIHYRVNGSKPAPEDINNSAKELHYCRPLEILGEDASDLLRLHSYHVELYYEATVAVLYRPYVFSESSVSSFDGQESWKKIALDQARVAASNTNAILEKIIDLNSVHLLKPMMITTFIPAMQIHLFDCKSAIPLRRGLGSNKLNLCMLVLSQLRDTYWSASVIYRLFARAQSILDKPNPSVSVQPEKPTDSFHRVGAHSNTGSQDVDTEHQQQDEDTQQSIRPMTESNILMDGQTAPFWLNDSESPCFSSVDQLLSPGFSMSENAFQSLFAGFDNGIQGVYDQMMPVSSDIPPDLLYNV</sequence>
<dbReference type="Proteomes" id="UP000258309">
    <property type="component" value="Unassembled WGS sequence"/>
</dbReference>
<dbReference type="AlphaFoldDB" id="A0A3E2H1F9"/>
<keyword evidence="1" id="KW-0539">Nucleus</keyword>
<dbReference type="EMBL" id="NCSJ02000216">
    <property type="protein sequence ID" value="RFU27236.1"/>
    <property type="molecule type" value="Genomic_DNA"/>
</dbReference>
<feature type="compositionally biased region" description="Polar residues" evidence="2">
    <location>
        <begin position="47"/>
        <end position="62"/>
    </location>
</feature>
<feature type="non-terminal residue" evidence="4">
    <location>
        <position position="713"/>
    </location>
</feature>